<evidence type="ECO:0000256" key="1">
    <source>
        <dbReference type="ARBA" id="ARBA00004173"/>
    </source>
</evidence>
<evidence type="ECO:0000256" key="4">
    <source>
        <dbReference type="ARBA" id="ARBA00022946"/>
    </source>
</evidence>
<dbReference type="GO" id="GO:0032543">
    <property type="term" value="P:mitochondrial translation"/>
    <property type="evidence" value="ECO:0007669"/>
    <property type="project" value="InterPro"/>
</dbReference>
<dbReference type="SUPFAM" id="SSF46911">
    <property type="entry name" value="Ribosomal protein S18"/>
    <property type="match status" value="1"/>
</dbReference>
<evidence type="ECO:0000313" key="11">
    <source>
        <dbReference type="EMBL" id="KAJ8039426.1"/>
    </source>
</evidence>
<protein>
    <recommendedName>
        <fullName evidence="9">Small ribosomal subunit protein mS40</fullName>
    </recommendedName>
    <alternativeName>
        <fullName evidence="8">28S ribosomal protein S18-2, mitochondrial</fullName>
    </alternativeName>
    <alternativeName>
        <fullName evidence="10">28S ribosomal protein S18b, mitochondrial</fullName>
    </alternativeName>
</protein>
<evidence type="ECO:0000256" key="3">
    <source>
        <dbReference type="ARBA" id="ARBA00022553"/>
    </source>
</evidence>
<dbReference type="GO" id="GO:0005763">
    <property type="term" value="C:mitochondrial small ribosomal subunit"/>
    <property type="evidence" value="ECO:0007669"/>
    <property type="project" value="UniProtKB-ARBA"/>
</dbReference>
<dbReference type="AlphaFoldDB" id="A0A9Q1C7S6"/>
<name>A0A9Q1C7S6_HOLLE</name>
<dbReference type="GO" id="GO:0003735">
    <property type="term" value="F:structural constituent of ribosome"/>
    <property type="evidence" value="ECO:0007669"/>
    <property type="project" value="InterPro"/>
</dbReference>
<evidence type="ECO:0000313" key="12">
    <source>
        <dbReference type="Proteomes" id="UP001152320"/>
    </source>
</evidence>
<keyword evidence="6" id="KW-0496">Mitochondrion</keyword>
<sequence>MSAPCCARALFRLSKQGRLFKSFQNRKGLYSHFCYAIVPRNVLAGHQQKLQPYCLRTIVTTCQLRETSAVSPNNTSTELSEGELHEAVEYLKSDDYKERYQDKPVWANYRRNFKGQVPPSKTRKQCIRGSGDDRKVASNACPICRDENLKIDYRNVELLEQFVCSHTWQIYSFIVTGVCQKQYKKLVKAIEKARSYGLMPFEVQKIHYNYDDYYKDTNGNVHSQAS</sequence>
<evidence type="ECO:0000256" key="10">
    <source>
        <dbReference type="ARBA" id="ARBA00035515"/>
    </source>
</evidence>
<evidence type="ECO:0000256" key="7">
    <source>
        <dbReference type="ARBA" id="ARBA00023274"/>
    </source>
</evidence>
<comment type="similarity">
    <text evidence="2">Belongs to the bacterial ribosomal protein bS18 family. Mitochondrion-specific ribosomal protein mS40 subfamily.</text>
</comment>
<keyword evidence="12" id="KW-1185">Reference proteome</keyword>
<evidence type="ECO:0000256" key="5">
    <source>
        <dbReference type="ARBA" id="ARBA00022980"/>
    </source>
</evidence>
<organism evidence="11 12">
    <name type="scientific">Holothuria leucospilota</name>
    <name type="common">Black long sea cucumber</name>
    <name type="synonym">Mertensiothuria leucospilota</name>
    <dbReference type="NCBI Taxonomy" id="206669"/>
    <lineage>
        <taxon>Eukaryota</taxon>
        <taxon>Metazoa</taxon>
        <taxon>Echinodermata</taxon>
        <taxon>Eleutherozoa</taxon>
        <taxon>Echinozoa</taxon>
        <taxon>Holothuroidea</taxon>
        <taxon>Aspidochirotacea</taxon>
        <taxon>Aspidochirotida</taxon>
        <taxon>Holothuriidae</taxon>
        <taxon>Holothuria</taxon>
    </lineage>
</organism>
<reference evidence="11" key="1">
    <citation type="submission" date="2021-10" db="EMBL/GenBank/DDBJ databases">
        <title>Tropical sea cucumber genome reveals ecological adaptation and Cuvierian tubules defense mechanism.</title>
        <authorList>
            <person name="Chen T."/>
        </authorList>
    </citation>
    <scope>NUCLEOTIDE SEQUENCE</scope>
    <source>
        <strain evidence="11">Nanhai2018</strain>
        <tissue evidence="11">Muscle</tissue>
    </source>
</reference>
<dbReference type="OrthoDB" id="21463at2759"/>
<accession>A0A9Q1C7S6</accession>
<dbReference type="InterPro" id="IPR040054">
    <property type="entry name" value="MRPS18B"/>
</dbReference>
<dbReference type="EMBL" id="JAIZAY010000007">
    <property type="protein sequence ID" value="KAJ8039426.1"/>
    <property type="molecule type" value="Genomic_DNA"/>
</dbReference>
<proteinExistence type="inferred from homology"/>
<evidence type="ECO:0000256" key="8">
    <source>
        <dbReference type="ARBA" id="ARBA00032055"/>
    </source>
</evidence>
<comment type="caution">
    <text evidence="11">The sequence shown here is derived from an EMBL/GenBank/DDBJ whole genome shotgun (WGS) entry which is preliminary data.</text>
</comment>
<dbReference type="InterPro" id="IPR036870">
    <property type="entry name" value="Ribosomal_bS18_sf"/>
</dbReference>
<dbReference type="InterPro" id="IPR001648">
    <property type="entry name" value="Ribosomal_bS18"/>
</dbReference>
<keyword evidence="3" id="KW-0597">Phosphoprotein</keyword>
<dbReference type="Proteomes" id="UP001152320">
    <property type="component" value="Chromosome 7"/>
</dbReference>
<keyword evidence="7" id="KW-0687">Ribonucleoprotein</keyword>
<dbReference type="Pfam" id="PF01084">
    <property type="entry name" value="Ribosomal_S18"/>
    <property type="match status" value="1"/>
</dbReference>
<evidence type="ECO:0000256" key="2">
    <source>
        <dbReference type="ARBA" id="ARBA00006136"/>
    </source>
</evidence>
<evidence type="ECO:0000256" key="9">
    <source>
        <dbReference type="ARBA" id="ARBA00035130"/>
    </source>
</evidence>
<keyword evidence="5 11" id="KW-0689">Ribosomal protein</keyword>
<dbReference type="FunFam" id="4.10.640.10:FF:000008">
    <property type="entry name" value="28S ribosomal protein S18b, mitochondrial"/>
    <property type="match status" value="1"/>
</dbReference>
<dbReference type="PANTHER" id="PTHR13329:SF2">
    <property type="entry name" value="SMALL RIBOSOMAL SUBUNIT PROTEIN MS40"/>
    <property type="match status" value="1"/>
</dbReference>
<dbReference type="Gene3D" id="4.10.640.10">
    <property type="entry name" value="Ribosomal protein S18"/>
    <property type="match status" value="1"/>
</dbReference>
<keyword evidence="4" id="KW-0809">Transit peptide</keyword>
<comment type="subcellular location">
    <subcellularLocation>
        <location evidence="1">Mitochondrion</location>
    </subcellularLocation>
</comment>
<evidence type="ECO:0000256" key="6">
    <source>
        <dbReference type="ARBA" id="ARBA00023128"/>
    </source>
</evidence>
<dbReference type="PANTHER" id="PTHR13329">
    <property type="entry name" value="MITOCHONDRIAL RIBOSOMAL PROTEIN S18B"/>
    <property type="match status" value="1"/>
</dbReference>
<gene>
    <name evidence="11" type="ORF">HOLleu_17143</name>
</gene>